<proteinExistence type="predicted"/>
<reference evidence="6" key="1">
    <citation type="submission" date="2020-03" db="EMBL/GenBank/DDBJ databases">
        <authorList>
            <person name="Weist P."/>
        </authorList>
    </citation>
    <scope>NUCLEOTIDE SEQUENCE</scope>
</reference>
<dbReference type="InterPro" id="IPR036179">
    <property type="entry name" value="Ig-like_dom_sf"/>
</dbReference>
<dbReference type="InterPro" id="IPR050504">
    <property type="entry name" value="IgSF_BTN/MOG"/>
</dbReference>
<name>A0A9N7TRU8_PLEPL</name>
<gene>
    <name evidence="6" type="ORF">PLEPLA_LOCUS5203</name>
</gene>
<comment type="subcellular location">
    <subcellularLocation>
        <location evidence="1">Membrane</location>
    </subcellularLocation>
</comment>
<keyword evidence="2 5" id="KW-0472">Membrane</keyword>
<dbReference type="GO" id="GO:0050852">
    <property type="term" value="P:T cell receptor signaling pathway"/>
    <property type="evidence" value="ECO:0007669"/>
    <property type="project" value="TreeGrafter"/>
</dbReference>
<keyword evidence="7" id="KW-1185">Reference proteome</keyword>
<comment type="caution">
    <text evidence="6">The sequence shown here is derived from an EMBL/GenBank/DDBJ whole genome shotgun (WGS) entry which is preliminary data.</text>
</comment>
<dbReference type="SUPFAM" id="SSF48726">
    <property type="entry name" value="Immunoglobulin"/>
    <property type="match status" value="1"/>
</dbReference>
<evidence type="ECO:0008006" key="8">
    <source>
        <dbReference type="Google" id="ProtNLM"/>
    </source>
</evidence>
<dbReference type="GO" id="GO:0009897">
    <property type="term" value="C:external side of plasma membrane"/>
    <property type="evidence" value="ECO:0007669"/>
    <property type="project" value="TreeGrafter"/>
</dbReference>
<evidence type="ECO:0000256" key="5">
    <source>
        <dbReference type="SAM" id="Phobius"/>
    </source>
</evidence>
<evidence type="ECO:0000313" key="6">
    <source>
        <dbReference type="EMBL" id="CAB1417401.1"/>
    </source>
</evidence>
<dbReference type="GO" id="GO:0005102">
    <property type="term" value="F:signaling receptor binding"/>
    <property type="evidence" value="ECO:0007669"/>
    <property type="project" value="TreeGrafter"/>
</dbReference>
<sequence length="162" mass="17692">MTAGRCECICTHSDKKTFGGRPGVKKGRKKSSSNAHFRFESNSPRPVAVQMEQYRHRTTLDLRGLIRGNVSVQISSVKMSDRGDYTCLIPRLKPRCIITLHVVEQRNQVSAAPPLENISTSNQPGKGAVAAIVVVAVVVCLLIAGAVFIRRRRAEPVSQGVV</sequence>
<keyword evidence="5" id="KW-1133">Transmembrane helix</keyword>
<evidence type="ECO:0000256" key="4">
    <source>
        <dbReference type="SAM" id="MobiDB-lite"/>
    </source>
</evidence>
<evidence type="ECO:0000256" key="3">
    <source>
        <dbReference type="ARBA" id="ARBA00023319"/>
    </source>
</evidence>
<protein>
    <recommendedName>
        <fullName evidence="8">Immunoglobulin V-set domain-containing protein</fullName>
    </recommendedName>
</protein>
<feature type="region of interest" description="Disordered" evidence="4">
    <location>
        <begin position="19"/>
        <end position="41"/>
    </location>
</feature>
<dbReference type="GO" id="GO:0001817">
    <property type="term" value="P:regulation of cytokine production"/>
    <property type="evidence" value="ECO:0007669"/>
    <property type="project" value="TreeGrafter"/>
</dbReference>
<dbReference type="EMBL" id="CADEAL010000263">
    <property type="protein sequence ID" value="CAB1417401.1"/>
    <property type="molecule type" value="Genomic_DNA"/>
</dbReference>
<dbReference type="Proteomes" id="UP001153269">
    <property type="component" value="Unassembled WGS sequence"/>
</dbReference>
<keyword evidence="5" id="KW-0812">Transmembrane</keyword>
<dbReference type="AlphaFoldDB" id="A0A9N7TRU8"/>
<evidence type="ECO:0000256" key="1">
    <source>
        <dbReference type="ARBA" id="ARBA00004370"/>
    </source>
</evidence>
<accession>A0A9N7TRU8</accession>
<organism evidence="6 7">
    <name type="scientific">Pleuronectes platessa</name>
    <name type="common">European plaice</name>
    <dbReference type="NCBI Taxonomy" id="8262"/>
    <lineage>
        <taxon>Eukaryota</taxon>
        <taxon>Metazoa</taxon>
        <taxon>Chordata</taxon>
        <taxon>Craniata</taxon>
        <taxon>Vertebrata</taxon>
        <taxon>Euteleostomi</taxon>
        <taxon>Actinopterygii</taxon>
        <taxon>Neopterygii</taxon>
        <taxon>Teleostei</taxon>
        <taxon>Neoteleostei</taxon>
        <taxon>Acanthomorphata</taxon>
        <taxon>Carangaria</taxon>
        <taxon>Pleuronectiformes</taxon>
        <taxon>Pleuronectoidei</taxon>
        <taxon>Pleuronectidae</taxon>
        <taxon>Pleuronectes</taxon>
    </lineage>
</organism>
<dbReference type="PANTHER" id="PTHR24100:SF151">
    <property type="entry name" value="ICOS LIGAND"/>
    <property type="match status" value="1"/>
</dbReference>
<feature type="transmembrane region" description="Helical" evidence="5">
    <location>
        <begin position="128"/>
        <end position="149"/>
    </location>
</feature>
<evidence type="ECO:0000256" key="2">
    <source>
        <dbReference type="ARBA" id="ARBA00023136"/>
    </source>
</evidence>
<dbReference type="Gene3D" id="2.60.40.10">
    <property type="entry name" value="Immunoglobulins"/>
    <property type="match status" value="1"/>
</dbReference>
<dbReference type="InterPro" id="IPR013783">
    <property type="entry name" value="Ig-like_fold"/>
</dbReference>
<evidence type="ECO:0000313" key="7">
    <source>
        <dbReference type="Proteomes" id="UP001153269"/>
    </source>
</evidence>
<dbReference type="PANTHER" id="PTHR24100">
    <property type="entry name" value="BUTYROPHILIN"/>
    <property type="match status" value="1"/>
</dbReference>
<keyword evidence="3" id="KW-0393">Immunoglobulin domain</keyword>